<dbReference type="InterPro" id="IPR050275">
    <property type="entry name" value="PGM_Phosphatase"/>
</dbReference>
<dbReference type="Gene3D" id="3.40.50.1240">
    <property type="entry name" value="Phosphoglycerate mutase-like"/>
    <property type="match status" value="1"/>
</dbReference>
<dbReference type="OrthoDB" id="9781415at2"/>
<dbReference type="SMART" id="SM00855">
    <property type="entry name" value="PGAM"/>
    <property type="match status" value="1"/>
</dbReference>
<name>A0A498R514_9FIRM</name>
<dbReference type="SUPFAM" id="SSF53254">
    <property type="entry name" value="Phosphoglycerate mutase-like"/>
    <property type="match status" value="1"/>
</dbReference>
<feature type="active site" description="Proton donor/acceptor" evidence="2">
    <location>
        <position position="86"/>
    </location>
</feature>
<dbReference type="InterPro" id="IPR017578">
    <property type="entry name" value="Ribazole_CobC"/>
</dbReference>
<feature type="active site" description="Tele-phosphohistidine intermediate" evidence="2">
    <location>
        <position position="12"/>
    </location>
</feature>
<dbReference type="PANTHER" id="PTHR48100:SF1">
    <property type="entry name" value="HISTIDINE PHOSPHATASE FAMILY PROTEIN-RELATED"/>
    <property type="match status" value="1"/>
</dbReference>
<dbReference type="NCBIfam" id="TIGR03162">
    <property type="entry name" value="ribazole_cobC"/>
    <property type="match status" value="1"/>
</dbReference>
<dbReference type="AlphaFoldDB" id="A0A498R514"/>
<dbReference type="GO" id="GO:0009236">
    <property type="term" value="P:cobalamin biosynthetic process"/>
    <property type="evidence" value="ECO:0007669"/>
    <property type="project" value="UniProtKB-UniRule"/>
</dbReference>
<reference evidence="4 5" key="1">
    <citation type="submission" date="2018-06" db="EMBL/GenBank/DDBJ databases">
        <authorList>
            <person name="Strepis N."/>
        </authorList>
    </citation>
    <scope>NUCLEOTIDE SEQUENCE [LARGE SCALE GENOMIC DNA]</scope>
    <source>
        <strain evidence="4">LUCI</strain>
    </source>
</reference>
<organism evidence="4 5">
    <name type="scientific">Lucifera butyrica</name>
    <dbReference type="NCBI Taxonomy" id="1351585"/>
    <lineage>
        <taxon>Bacteria</taxon>
        <taxon>Bacillati</taxon>
        <taxon>Bacillota</taxon>
        <taxon>Negativicutes</taxon>
        <taxon>Veillonellales</taxon>
        <taxon>Veillonellaceae</taxon>
        <taxon>Lucifera</taxon>
    </lineage>
</organism>
<feature type="binding site" evidence="3">
    <location>
        <position position="62"/>
    </location>
    <ligand>
        <name>substrate</name>
    </ligand>
</feature>
<dbReference type="InterPro" id="IPR013078">
    <property type="entry name" value="His_Pase_superF_clade-1"/>
</dbReference>
<evidence type="ECO:0000256" key="1">
    <source>
        <dbReference type="NCBIfam" id="TIGR03162"/>
    </source>
</evidence>
<protein>
    <recommendedName>
        <fullName evidence="1">Alpha-ribazole phosphatase</fullName>
        <ecNumber evidence="1">3.1.3.73</ecNumber>
    </recommendedName>
</protein>
<dbReference type="CDD" id="cd07067">
    <property type="entry name" value="HP_PGM_like"/>
    <property type="match status" value="1"/>
</dbReference>
<dbReference type="PIRSF" id="PIRSF000709">
    <property type="entry name" value="6PFK_2-Ptase"/>
    <property type="match status" value="1"/>
</dbReference>
<evidence type="ECO:0000313" key="4">
    <source>
        <dbReference type="EMBL" id="VBB07796.1"/>
    </source>
</evidence>
<sequence>MAENRLIFLVRHGKIELEDEQRRYIGQLDLPLNEAGVRQARGLQKRLAGANIGTIFCSDLIRSRQTAAILAGDKGIAVIPRKELREIDLGRWEGCKFAEIARHFPNEFKARGADIGYYRVPGGESFADCSRRVVAAFHDILTATEGPILLVGHAGVNRVLLCYMLGIPLANLFRISQDYGCLNMIQCSSYGYQVKLVNYCAFTGR</sequence>
<dbReference type="Pfam" id="PF00300">
    <property type="entry name" value="His_Phos_1"/>
    <property type="match status" value="1"/>
</dbReference>
<dbReference type="InterPro" id="IPR029033">
    <property type="entry name" value="His_PPase_superfam"/>
</dbReference>
<dbReference type="GO" id="GO:0043755">
    <property type="term" value="F:alpha-ribazole phosphatase activity"/>
    <property type="evidence" value="ECO:0007669"/>
    <property type="project" value="UniProtKB-UniRule"/>
</dbReference>
<evidence type="ECO:0000256" key="3">
    <source>
        <dbReference type="PIRSR" id="PIRSR613078-2"/>
    </source>
</evidence>
<dbReference type="EC" id="3.1.3.73" evidence="1"/>
<dbReference type="PANTHER" id="PTHR48100">
    <property type="entry name" value="BROAD-SPECIFICITY PHOSPHATASE YOR283W-RELATED"/>
    <property type="match status" value="1"/>
</dbReference>
<dbReference type="GO" id="GO:0005737">
    <property type="term" value="C:cytoplasm"/>
    <property type="evidence" value="ECO:0007669"/>
    <property type="project" value="TreeGrafter"/>
</dbReference>
<evidence type="ECO:0000256" key="2">
    <source>
        <dbReference type="PIRSR" id="PIRSR613078-1"/>
    </source>
</evidence>
<dbReference type="Proteomes" id="UP000277811">
    <property type="component" value="Unassembled WGS sequence"/>
</dbReference>
<dbReference type="EMBL" id="UPPP01000081">
    <property type="protein sequence ID" value="VBB07796.1"/>
    <property type="molecule type" value="Genomic_DNA"/>
</dbReference>
<keyword evidence="5" id="KW-1185">Reference proteome</keyword>
<gene>
    <name evidence="4" type="ORF">LUCI_3061</name>
</gene>
<evidence type="ECO:0000313" key="5">
    <source>
        <dbReference type="Proteomes" id="UP000277811"/>
    </source>
</evidence>
<proteinExistence type="predicted"/>
<accession>A0A498R514</accession>